<reference evidence="2 3" key="1">
    <citation type="submission" date="2019-07" db="EMBL/GenBank/DDBJ databases">
        <title>Whole genome shotgun sequence of Pseudonocardia sulfidoxydans NBRC 16205.</title>
        <authorList>
            <person name="Hosoyama A."/>
            <person name="Uohara A."/>
            <person name="Ohji S."/>
            <person name="Ichikawa N."/>
        </authorList>
    </citation>
    <scope>NUCLEOTIDE SEQUENCE [LARGE SCALE GENOMIC DNA]</scope>
    <source>
        <strain evidence="2 3">NBRC 16205</strain>
    </source>
</reference>
<evidence type="ECO:0000256" key="1">
    <source>
        <dbReference type="SAM" id="MobiDB-lite"/>
    </source>
</evidence>
<accession>A0A511DPF3</accession>
<protein>
    <submittedName>
        <fullName evidence="2">Uncharacterized protein</fullName>
    </submittedName>
</protein>
<proteinExistence type="predicted"/>
<keyword evidence="3" id="KW-1185">Reference proteome</keyword>
<evidence type="ECO:0000313" key="2">
    <source>
        <dbReference type="EMBL" id="GEL26706.1"/>
    </source>
</evidence>
<feature type="region of interest" description="Disordered" evidence="1">
    <location>
        <begin position="30"/>
        <end position="90"/>
    </location>
</feature>
<evidence type="ECO:0000313" key="3">
    <source>
        <dbReference type="Proteomes" id="UP000321685"/>
    </source>
</evidence>
<dbReference type="AlphaFoldDB" id="A0A511DPF3"/>
<feature type="compositionally biased region" description="Polar residues" evidence="1">
    <location>
        <begin position="30"/>
        <end position="44"/>
    </location>
</feature>
<dbReference type="Proteomes" id="UP000321685">
    <property type="component" value="Unassembled WGS sequence"/>
</dbReference>
<gene>
    <name evidence="2" type="ORF">PSU4_56600</name>
</gene>
<dbReference type="EMBL" id="BJVJ01000106">
    <property type="protein sequence ID" value="GEL26706.1"/>
    <property type="molecule type" value="Genomic_DNA"/>
</dbReference>
<organism evidence="2 3">
    <name type="scientific">Pseudonocardia sulfidoxydans NBRC 16205</name>
    <dbReference type="NCBI Taxonomy" id="1223511"/>
    <lineage>
        <taxon>Bacteria</taxon>
        <taxon>Bacillati</taxon>
        <taxon>Actinomycetota</taxon>
        <taxon>Actinomycetes</taxon>
        <taxon>Pseudonocardiales</taxon>
        <taxon>Pseudonocardiaceae</taxon>
        <taxon>Pseudonocardia</taxon>
    </lineage>
</organism>
<sequence length="144" mass="16038">MDWTVVQLLCAHSPVIVTASEGTLTQGTIVRNSPTLDHSPSPTRSAAGRPTSRRERRPTEDDRRRGPAVAPAHGVNTATAADTTWGRPDARCTRTVQPVRRGPRRHAANVRVVPSRRATQSFVHTVRQRRPGPERRRTLRFRAT</sequence>
<name>A0A511DPF3_9PSEU</name>
<comment type="caution">
    <text evidence="2">The sequence shown here is derived from an EMBL/GenBank/DDBJ whole genome shotgun (WGS) entry which is preliminary data.</text>
</comment>